<dbReference type="EMBL" id="JBHLXJ010000007">
    <property type="protein sequence ID" value="MFC0349529.1"/>
    <property type="molecule type" value="Genomic_DNA"/>
</dbReference>
<keyword evidence="3 4" id="KW-0067">ATP-binding</keyword>
<keyword evidence="2 4" id="KW-0547">Nucleotide-binding</keyword>
<evidence type="ECO:0000256" key="2">
    <source>
        <dbReference type="ARBA" id="ARBA00022741"/>
    </source>
</evidence>
<comment type="cofactor">
    <cofactor evidence="4">
        <name>Mg(2+)</name>
        <dbReference type="ChEBI" id="CHEBI:18420"/>
    </cofactor>
</comment>
<protein>
    <recommendedName>
        <fullName evidence="4">5-formyltetrahydrofolate cyclo-ligase</fullName>
        <ecNumber evidence="4">6.3.3.2</ecNumber>
    </recommendedName>
</protein>
<organism evidence="5 6">
    <name type="scientific">Undibacterium danionis</name>
    <dbReference type="NCBI Taxonomy" id="1812100"/>
    <lineage>
        <taxon>Bacteria</taxon>
        <taxon>Pseudomonadati</taxon>
        <taxon>Pseudomonadota</taxon>
        <taxon>Betaproteobacteria</taxon>
        <taxon>Burkholderiales</taxon>
        <taxon>Oxalobacteraceae</taxon>
        <taxon>Undibacterium</taxon>
    </lineage>
</organism>
<keyword evidence="4" id="KW-0460">Magnesium</keyword>
<comment type="catalytic activity">
    <reaction evidence="4">
        <text>(6S)-5-formyl-5,6,7,8-tetrahydrofolate + ATP = (6R)-5,10-methenyltetrahydrofolate + ADP + phosphate</text>
        <dbReference type="Rhea" id="RHEA:10488"/>
        <dbReference type="ChEBI" id="CHEBI:30616"/>
        <dbReference type="ChEBI" id="CHEBI:43474"/>
        <dbReference type="ChEBI" id="CHEBI:57455"/>
        <dbReference type="ChEBI" id="CHEBI:57457"/>
        <dbReference type="ChEBI" id="CHEBI:456216"/>
        <dbReference type="EC" id="6.3.3.2"/>
    </reaction>
</comment>
<dbReference type="PANTHER" id="PTHR23407">
    <property type="entry name" value="ATPASE INHIBITOR/5-FORMYLTETRAHYDROFOLATE CYCLO-LIGASE"/>
    <property type="match status" value="1"/>
</dbReference>
<sequence length="203" mass="22521">MTQPLPSVKEEMQLSPADTILSSASPTVSRPDLRKILIERRKAVALAQRQAWDQRIHEKLLDFPQLMQASIIGVYSPIRCEPNLRDLYSNLHSAGKQLALPVVIAKNRALGFVSWAPGDSMEKDDFGVLIPARRDTFVQPDLLLIPCVGYNAAHFRLGYGGGFYDRTLAELPQAYSIGIAYQLASCEFAAEPFDLAMNCIVTE</sequence>
<comment type="similarity">
    <text evidence="1 4">Belongs to the 5-formyltetrahydrofolate cyclo-ligase family.</text>
</comment>
<dbReference type="Proteomes" id="UP001589844">
    <property type="component" value="Unassembled WGS sequence"/>
</dbReference>
<accession>A0ABV6IF69</accession>
<dbReference type="PANTHER" id="PTHR23407:SF1">
    <property type="entry name" value="5-FORMYLTETRAHYDROFOLATE CYCLO-LIGASE"/>
    <property type="match status" value="1"/>
</dbReference>
<comment type="caution">
    <text evidence="5">The sequence shown here is derived from an EMBL/GenBank/DDBJ whole genome shotgun (WGS) entry which is preliminary data.</text>
</comment>
<evidence type="ECO:0000313" key="6">
    <source>
        <dbReference type="Proteomes" id="UP001589844"/>
    </source>
</evidence>
<evidence type="ECO:0000256" key="1">
    <source>
        <dbReference type="ARBA" id="ARBA00010638"/>
    </source>
</evidence>
<reference evidence="5 6" key="1">
    <citation type="submission" date="2024-09" db="EMBL/GenBank/DDBJ databases">
        <authorList>
            <person name="Sun Q."/>
            <person name="Mori K."/>
        </authorList>
    </citation>
    <scope>NUCLEOTIDE SEQUENCE [LARGE SCALE GENOMIC DNA]</scope>
    <source>
        <strain evidence="5 6">CCM 8677</strain>
    </source>
</reference>
<evidence type="ECO:0000256" key="3">
    <source>
        <dbReference type="ARBA" id="ARBA00022840"/>
    </source>
</evidence>
<proteinExistence type="inferred from homology"/>
<gene>
    <name evidence="5" type="ORF">ACFFJH_06900</name>
</gene>
<dbReference type="InterPro" id="IPR037171">
    <property type="entry name" value="NagB/RpiA_transferase-like"/>
</dbReference>
<dbReference type="Gene3D" id="3.40.50.10420">
    <property type="entry name" value="NagB/RpiA/CoA transferase-like"/>
    <property type="match status" value="1"/>
</dbReference>
<keyword evidence="6" id="KW-1185">Reference proteome</keyword>
<dbReference type="EC" id="6.3.3.2" evidence="4"/>
<dbReference type="SUPFAM" id="SSF100950">
    <property type="entry name" value="NagB/RpiA/CoA transferase-like"/>
    <property type="match status" value="1"/>
</dbReference>
<dbReference type="RefSeq" id="WP_390211190.1">
    <property type="nucleotide sequence ID" value="NZ_JBHLXJ010000007.1"/>
</dbReference>
<keyword evidence="5" id="KW-0436">Ligase</keyword>
<name>A0ABV6IF69_9BURK</name>
<keyword evidence="4" id="KW-0479">Metal-binding</keyword>
<evidence type="ECO:0000313" key="5">
    <source>
        <dbReference type="EMBL" id="MFC0349529.1"/>
    </source>
</evidence>
<evidence type="ECO:0000256" key="4">
    <source>
        <dbReference type="RuleBase" id="RU361279"/>
    </source>
</evidence>
<dbReference type="Pfam" id="PF01812">
    <property type="entry name" value="5-FTHF_cyc-lig"/>
    <property type="match status" value="1"/>
</dbReference>
<dbReference type="InterPro" id="IPR002698">
    <property type="entry name" value="FTHF_cligase"/>
</dbReference>
<dbReference type="NCBIfam" id="TIGR02727">
    <property type="entry name" value="MTHFS_bact"/>
    <property type="match status" value="1"/>
</dbReference>
<dbReference type="GO" id="GO:0030272">
    <property type="term" value="F:5-formyltetrahydrofolate cyclo-ligase activity"/>
    <property type="evidence" value="ECO:0007669"/>
    <property type="project" value="UniProtKB-EC"/>
</dbReference>
<dbReference type="PIRSF" id="PIRSF006806">
    <property type="entry name" value="FTHF_cligase"/>
    <property type="match status" value="1"/>
</dbReference>
<dbReference type="InterPro" id="IPR024185">
    <property type="entry name" value="FTHF_cligase-like_sf"/>
</dbReference>